<feature type="domain" description="HNH nuclease" evidence="1">
    <location>
        <begin position="96"/>
        <end position="159"/>
    </location>
</feature>
<organism evidence="2 3">
    <name type="scientific">Penicillium salamii</name>
    <dbReference type="NCBI Taxonomy" id="1612424"/>
    <lineage>
        <taxon>Eukaryota</taxon>
        <taxon>Fungi</taxon>
        <taxon>Dikarya</taxon>
        <taxon>Ascomycota</taxon>
        <taxon>Pezizomycotina</taxon>
        <taxon>Eurotiomycetes</taxon>
        <taxon>Eurotiomycetidae</taxon>
        <taxon>Eurotiales</taxon>
        <taxon>Aspergillaceae</taxon>
        <taxon>Penicillium</taxon>
    </lineage>
</organism>
<dbReference type="Pfam" id="PF13391">
    <property type="entry name" value="HNH_2"/>
    <property type="match status" value="1"/>
</dbReference>
<proteinExistence type="predicted"/>
<evidence type="ECO:0000313" key="2">
    <source>
        <dbReference type="EMBL" id="CAG8378583.1"/>
    </source>
</evidence>
<name>A0A9W4NKV1_9EURO</name>
<dbReference type="InterPro" id="IPR003615">
    <property type="entry name" value="HNH_nuc"/>
</dbReference>
<gene>
    <name evidence="2" type="ORF">PSALAMII_LOCUS5455</name>
</gene>
<comment type="caution">
    <text evidence="2">The sequence shown here is derived from an EMBL/GenBank/DDBJ whole genome shotgun (WGS) entry which is preliminary data.</text>
</comment>
<sequence>MLQVMVRQRSLIEEDLEDAVESMRQRTLGPPDDNIFETVYEDTIVSRVIGAAAKFGKSRSDKRSFKKAVHQWYNVTKETLALVFGMENTAEPYSICHVIGVAVDASNKPAYLVPKSLSPNEVSHIFGIAEDAIISDPQNTLLLKYDIKTLFDQGVIAIVPMGTTRPTAWRCVVLDNSMNKNWVWDTSRMVVIRVKELDNRELLFLSDERPRPRYLYFRFIVSYLRAKRLNRIDPSIKAKRYWPLRGKYLNRSTLKTFGKCVTGYDLPDEFITDCTFEDSRSEARNREAGMILAADILDQFNHPIRERDRYSY</sequence>
<dbReference type="EMBL" id="CAJVPD010000234">
    <property type="protein sequence ID" value="CAG8378583.1"/>
    <property type="molecule type" value="Genomic_DNA"/>
</dbReference>
<evidence type="ECO:0000259" key="1">
    <source>
        <dbReference type="Pfam" id="PF13391"/>
    </source>
</evidence>
<reference evidence="2" key="1">
    <citation type="submission" date="2021-07" db="EMBL/GenBank/DDBJ databases">
        <authorList>
            <person name="Branca A.L. A."/>
        </authorList>
    </citation>
    <scope>NUCLEOTIDE SEQUENCE</scope>
</reference>
<dbReference type="AlphaFoldDB" id="A0A9W4NKV1"/>
<accession>A0A9W4NKV1</accession>
<evidence type="ECO:0000313" key="3">
    <source>
        <dbReference type="Proteomes" id="UP001152592"/>
    </source>
</evidence>
<dbReference type="OrthoDB" id="10260946at2759"/>
<protein>
    <recommendedName>
        <fullName evidence="1">HNH nuclease domain-containing protein</fullName>
    </recommendedName>
</protein>
<dbReference type="Proteomes" id="UP001152592">
    <property type="component" value="Unassembled WGS sequence"/>
</dbReference>